<evidence type="ECO:0000259" key="1">
    <source>
        <dbReference type="Pfam" id="PF13224"/>
    </source>
</evidence>
<dbReference type="Pfam" id="PF13224">
    <property type="entry name" value="DUF4032"/>
    <property type="match status" value="1"/>
</dbReference>
<protein>
    <submittedName>
        <fullName evidence="2">DUF4032 domain-containing protein</fullName>
    </submittedName>
</protein>
<reference evidence="2" key="1">
    <citation type="journal article" date="2020" name="mSystems">
        <title>Genome- and Community-Level Interaction Insights into Carbon Utilization and Element Cycling Functions of Hydrothermarchaeota in Hydrothermal Sediment.</title>
        <authorList>
            <person name="Zhou Z."/>
            <person name="Liu Y."/>
            <person name="Xu W."/>
            <person name="Pan J."/>
            <person name="Luo Z.H."/>
            <person name="Li M."/>
        </authorList>
    </citation>
    <scope>NUCLEOTIDE SEQUENCE [LARGE SCALE GENOMIC DNA]</scope>
    <source>
        <strain evidence="2">SpSt-500</strain>
    </source>
</reference>
<name>A0A832G7J2_9BACT</name>
<accession>A0A832G7J2</accession>
<feature type="domain" description="DUF4032" evidence="1">
    <location>
        <begin position="251"/>
        <end position="368"/>
    </location>
</feature>
<dbReference type="EMBL" id="DSVI01000008">
    <property type="protein sequence ID" value="HGT47877.1"/>
    <property type="molecule type" value="Genomic_DNA"/>
</dbReference>
<proteinExistence type="predicted"/>
<evidence type="ECO:0000313" key="2">
    <source>
        <dbReference type="EMBL" id="HGT47877.1"/>
    </source>
</evidence>
<gene>
    <name evidence="2" type="ORF">ENS56_07570</name>
</gene>
<organism evidence="2">
    <name type="scientific">Ignavibacterium album</name>
    <dbReference type="NCBI Taxonomy" id="591197"/>
    <lineage>
        <taxon>Bacteria</taxon>
        <taxon>Pseudomonadati</taxon>
        <taxon>Ignavibacteriota</taxon>
        <taxon>Ignavibacteria</taxon>
        <taxon>Ignavibacteriales</taxon>
        <taxon>Ignavibacteriaceae</taxon>
        <taxon>Ignavibacterium</taxon>
    </lineage>
</organism>
<dbReference type="InterPro" id="IPR025111">
    <property type="entry name" value="DUF4032"/>
</dbReference>
<dbReference type="AlphaFoldDB" id="A0A832G7J2"/>
<sequence>MDKKNLVINLLPEYYQELIDLPWDQPLDQWNPKQIKFLEIRKGISKHTVRFVRTKNFSFAIKQTNPINAYFENESLIKLLQNGIHALRPVGYIFFKKNLFMKDSDPDNVLAFLITVLEEKSIPHSILFSWDFNEQNRKIIFEASSELLANLHFNNIFWGDASLSNILVKFLKIKDENGRTFTELKAFLSDAESVSFLKNISDEQRQNDIDNFIHSIEEVNMNLIGKKELSNLEDDKKYFLNSYSEHFSLLHKTKQFEETTGLKVKKHFYRITDKYSIESIIKQIEEHKWYLSEIAQKEVDLKTAAKDWIKNIYEPTINEFNHFKLFDLFPKTNSLKLYVDIMAHKYYISLEQNKDVGISYAIKSYCEKYSNQEQSTITKLVDNLIKRLAKIFPQSYNL</sequence>
<comment type="caution">
    <text evidence="2">The sequence shown here is derived from an EMBL/GenBank/DDBJ whole genome shotgun (WGS) entry which is preliminary data.</text>
</comment>